<organism evidence="1 2">
    <name type="scientific">Plantactinospora mayteni</name>
    <dbReference type="NCBI Taxonomy" id="566021"/>
    <lineage>
        <taxon>Bacteria</taxon>
        <taxon>Bacillati</taxon>
        <taxon>Actinomycetota</taxon>
        <taxon>Actinomycetes</taxon>
        <taxon>Micromonosporales</taxon>
        <taxon>Micromonosporaceae</taxon>
        <taxon>Plantactinospora</taxon>
    </lineage>
</organism>
<gene>
    <name evidence="1" type="ORF">Pma05_10000</name>
</gene>
<evidence type="ECO:0000313" key="1">
    <source>
        <dbReference type="EMBL" id="GIG94427.1"/>
    </source>
</evidence>
<keyword evidence="2" id="KW-1185">Reference proteome</keyword>
<proteinExistence type="predicted"/>
<sequence>MALDEAASYGTLGELEHRLRRHAEPEPVCPVVLHLIWTGALTADLHRGPLSVSTPLAVGTPRSVWCWSG</sequence>
<protein>
    <submittedName>
        <fullName evidence="1">Uncharacterized protein</fullName>
    </submittedName>
</protein>
<accession>A0ABQ4EJP8</accession>
<dbReference type="EMBL" id="BONX01000004">
    <property type="protein sequence ID" value="GIG94427.1"/>
    <property type="molecule type" value="Genomic_DNA"/>
</dbReference>
<name>A0ABQ4EJP8_9ACTN</name>
<evidence type="ECO:0000313" key="2">
    <source>
        <dbReference type="Proteomes" id="UP000621500"/>
    </source>
</evidence>
<reference evidence="1 2" key="1">
    <citation type="submission" date="2021-01" db="EMBL/GenBank/DDBJ databases">
        <title>Whole genome shotgun sequence of Plantactinospora mayteni NBRC 109088.</title>
        <authorList>
            <person name="Komaki H."/>
            <person name="Tamura T."/>
        </authorList>
    </citation>
    <scope>NUCLEOTIDE SEQUENCE [LARGE SCALE GENOMIC DNA]</scope>
    <source>
        <strain evidence="1 2">NBRC 109088</strain>
    </source>
</reference>
<comment type="caution">
    <text evidence="1">The sequence shown here is derived from an EMBL/GenBank/DDBJ whole genome shotgun (WGS) entry which is preliminary data.</text>
</comment>
<dbReference type="Proteomes" id="UP000621500">
    <property type="component" value="Unassembled WGS sequence"/>
</dbReference>